<sequence>MSDETGLELVAQMKRQNDILAGIAAGTAGAEFVDATFRGLLDGKNTTEIFWSWWPLSAGDGVTKYQRLERFAKMLAESARSKTYTVRFYSDDVSGDYTGTPLDDLADGREAAPLLTDTSPETADWSEEDPFTWYIRANALSLEDGTMNVLAVEGETGFDLSGETAPVYCFALSLMLKEWEDGAYIYNSWRTFSGGGYEPMAGDVAPDKSRRWLTWHPAFYGGKNSKGGMTSGAGLPPMPWTSANAAIPLARKITAYDALWTDCDQQYVLAQWRLRHWTLSNSGKLEGCTAYYSQYTLAAAETSVKRVLVTKAQGANFLVGSAVCMGERGENTGTDRNADYNHNIFSWAKISSITNVTVNDTEYAALNLELDAPINTTTTMLVSTMPWESGTTECVPGHSDGCRGSLTNGKYPYRVAGIEMQIGAYIEQLDPLWKASIVDDDHWHYDVFSCKSGEKQVGSISSDYAQTGSFDLNDKVAWSWHYIRKLGKLGAEAMMYEKFNGSGSTYVRAAFFSPGSAGLSAPWRGGGLGDGAGCGLPCAFGCVSPASSDWCGVPRLAGSGKKRG</sequence>
<comment type="caution">
    <text evidence="1">The sequence shown here is derived from an EMBL/GenBank/DDBJ whole genome shotgun (WGS) entry which is preliminary data.</text>
</comment>
<evidence type="ECO:0000313" key="2">
    <source>
        <dbReference type="Proteomes" id="UP000251281"/>
    </source>
</evidence>
<proteinExistence type="predicted"/>
<reference evidence="1 2" key="1">
    <citation type="submission" date="2018-02" db="EMBL/GenBank/DDBJ databases">
        <title>Complete genome sequencing of Faecalibacterium prausnitzii strains isolated from the human gut.</title>
        <authorList>
            <person name="Fitzgerald B.C."/>
            <person name="Shkoporov A.N."/>
            <person name="Ross P.R."/>
            <person name="Hill C."/>
        </authorList>
    </citation>
    <scope>NUCLEOTIDE SEQUENCE [LARGE SCALE GENOMIC DNA]</scope>
    <source>
        <strain evidence="1 2">APC923/51-1</strain>
    </source>
</reference>
<organism evidence="1 2">
    <name type="scientific">Faecalibacterium prausnitzii</name>
    <dbReference type="NCBI Taxonomy" id="853"/>
    <lineage>
        <taxon>Bacteria</taxon>
        <taxon>Bacillati</taxon>
        <taxon>Bacillota</taxon>
        <taxon>Clostridia</taxon>
        <taxon>Eubacteriales</taxon>
        <taxon>Oscillospiraceae</taxon>
        <taxon>Faecalibacterium</taxon>
    </lineage>
</organism>
<dbReference type="Proteomes" id="UP000251281">
    <property type="component" value="Unassembled WGS sequence"/>
</dbReference>
<dbReference type="EMBL" id="PRLD01000001">
    <property type="protein sequence ID" value="RAW60699.1"/>
    <property type="molecule type" value="Genomic_DNA"/>
</dbReference>
<name>A0A329UH19_9FIRM</name>
<evidence type="ECO:0000313" key="1">
    <source>
        <dbReference type="EMBL" id="RAW60699.1"/>
    </source>
</evidence>
<dbReference type="AlphaFoldDB" id="A0A329UH19"/>
<protein>
    <submittedName>
        <fullName evidence="1">Uncharacterized protein</fullName>
    </submittedName>
</protein>
<gene>
    <name evidence="1" type="ORF">C4N24_00920</name>
</gene>
<accession>A0A329UH19</accession>